<reference evidence="1" key="1">
    <citation type="journal article" date="2014" name="Front. Microbiol.">
        <title>High frequency of phylogenetically diverse reductive dehalogenase-homologous genes in deep subseafloor sedimentary metagenomes.</title>
        <authorList>
            <person name="Kawai M."/>
            <person name="Futagami T."/>
            <person name="Toyoda A."/>
            <person name="Takaki Y."/>
            <person name="Nishi S."/>
            <person name="Hori S."/>
            <person name="Arai W."/>
            <person name="Tsubouchi T."/>
            <person name="Morono Y."/>
            <person name="Uchiyama I."/>
            <person name="Ito T."/>
            <person name="Fujiyama A."/>
            <person name="Inagaki F."/>
            <person name="Takami H."/>
        </authorList>
    </citation>
    <scope>NUCLEOTIDE SEQUENCE</scope>
    <source>
        <strain evidence="1">Expedition CK06-06</strain>
    </source>
</reference>
<dbReference type="PANTHER" id="PTHR42967">
    <property type="entry name" value="METAL DEPENDENT HYDROLASE"/>
    <property type="match status" value="1"/>
</dbReference>
<evidence type="ECO:0000313" key="1">
    <source>
        <dbReference type="EMBL" id="GAH28600.1"/>
    </source>
</evidence>
<dbReference type="InterPro" id="IPR036866">
    <property type="entry name" value="RibonucZ/Hydroxyglut_hydro"/>
</dbReference>
<protein>
    <recommendedName>
        <fullName evidence="2">Metallo-beta-lactamase domain-containing protein</fullName>
    </recommendedName>
</protein>
<evidence type="ECO:0008006" key="2">
    <source>
        <dbReference type="Google" id="ProtNLM"/>
    </source>
</evidence>
<proteinExistence type="predicted"/>
<dbReference type="Pfam" id="PF13483">
    <property type="entry name" value="Lactamase_B_3"/>
    <property type="match status" value="1"/>
</dbReference>
<dbReference type="SUPFAM" id="SSF56281">
    <property type="entry name" value="Metallo-hydrolase/oxidoreductase"/>
    <property type="match status" value="1"/>
</dbReference>
<dbReference type="Gene3D" id="3.60.15.10">
    <property type="entry name" value="Ribonuclease Z/Hydroxyacylglutathione hydrolase-like"/>
    <property type="match status" value="1"/>
</dbReference>
<dbReference type="AlphaFoldDB" id="X1F7R2"/>
<gene>
    <name evidence="1" type="ORF">S03H2_08128</name>
</gene>
<dbReference type="PANTHER" id="PTHR42967:SF1">
    <property type="entry name" value="MBL FOLD METALLO-HYDROLASE"/>
    <property type="match status" value="1"/>
</dbReference>
<comment type="caution">
    <text evidence="1">The sequence shown here is derived from an EMBL/GenBank/DDBJ whole genome shotgun (WGS) entry which is preliminary data.</text>
</comment>
<accession>X1F7R2</accession>
<dbReference type="EMBL" id="BARU01003895">
    <property type="protein sequence ID" value="GAH28600.1"/>
    <property type="molecule type" value="Genomic_DNA"/>
</dbReference>
<organism evidence="1">
    <name type="scientific">marine sediment metagenome</name>
    <dbReference type="NCBI Taxonomy" id="412755"/>
    <lineage>
        <taxon>unclassified sequences</taxon>
        <taxon>metagenomes</taxon>
        <taxon>ecological metagenomes</taxon>
    </lineage>
</organism>
<sequence length="139" mass="15075">IEFKGIPTYHDDAEGKSRGSNTILCFEVDGVRVCHLGDLGHPLNDKQVAELGSVDILLIPVGGFFTIGAKVASQVCDRLKPKVIIPMHFRNDKCSFPIASVDEFIRGKEGVSRLDAGEVEFKQGELPATTKTVVLKPAL</sequence>
<feature type="non-terminal residue" evidence="1">
    <location>
        <position position="1"/>
    </location>
</feature>
<name>X1F7R2_9ZZZZ</name>